<evidence type="ECO:0000313" key="1">
    <source>
        <dbReference type="EMBL" id="OMO67471.1"/>
    </source>
</evidence>
<gene>
    <name evidence="1" type="ORF">COLO4_30139</name>
</gene>
<dbReference type="EMBL" id="AWUE01020606">
    <property type="protein sequence ID" value="OMO67471.1"/>
    <property type="molecule type" value="Genomic_DNA"/>
</dbReference>
<dbReference type="Proteomes" id="UP000187203">
    <property type="component" value="Unassembled WGS sequence"/>
</dbReference>
<sequence length="185" mass="20970">MLKEFFPQEFFDQNQVTVGVHMLSFEELSDYEKPPVSVFDRLGRPQTRKSVFDRLSAQSSRQKGVIQAGRSVFDRLASSNVSIAKALLENEWREDKETCSRIPSRMKRHLLLEIDTNGPLKVKHHVVVCATSSVQGKLSEKLSEHVIQGEPSQVEAEKDLTAFEDRGQAPVISLFEESAHTELMK</sequence>
<dbReference type="AlphaFoldDB" id="A0A1R3HAX2"/>
<comment type="caution">
    <text evidence="1">The sequence shown here is derived from an EMBL/GenBank/DDBJ whole genome shotgun (WGS) entry which is preliminary data.</text>
</comment>
<protein>
    <submittedName>
        <fullName evidence="1">Uncharacterized protein</fullName>
    </submittedName>
</protein>
<organism evidence="1 2">
    <name type="scientific">Corchorus olitorius</name>
    <dbReference type="NCBI Taxonomy" id="93759"/>
    <lineage>
        <taxon>Eukaryota</taxon>
        <taxon>Viridiplantae</taxon>
        <taxon>Streptophyta</taxon>
        <taxon>Embryophyta</taxon>
        <taxon>Tracheophyta</taxon>
        <taxon>Spermatophyta</taxon>
        <taxon>Magnoliopsida</taxon>
        <taxon>eudicotyledons</taxon>
        <taxon>Gunneridae</taxon>
        <taxon>Pentapetalae</taxon>
        <taxon>rosids</taxon>
        <taxon>malvids</taxon>
        <taxon>Malvales</taxon>
        <taxon>Malvaceae</taxon>
        <taxon>Grewioideae</taxon>
        <taxon>Apeibeae</taxon>
        <taxon>Corchorus</taxon>
    </lineage>
</organism>
<proteinExistence type="predicted"/>
<evidence type="ECO:0000313" key="2">
    <source>
        <dbReference type="Proteomes" id="UP000187203"/>
    </source>
</evidence>
<keyword evidence="2" id="KW-1185">Reference proteome</keyword>
<accession>A0A1R3HAX2</accession>
<reference evidence="2" key="1">
    <citation type="submission" date="2013-09" db="EMBL/GenBank/DDBJ databases">
        <title>Corchorus olitorius genome sequencing.</title>
        <authorList>
            <person name="Alam M."/>
            <person name="Haque M.S."/>
            <person name="Islam M.S."/>
            <person name="Emdad E.M."/>
            <person name="Islam M.M."/>
            <person name="Ahmed B."/>
            <person name="Halim A."/>
            <person name="Hossen Q.M.M."/>
            <person name="Hossain M.Z."/>
            <person name="Ahmed R."/>
            <person name="Khan M.M."/>
            <person name="Islam R."/>
            <person name="Rashid M.M."/>
            <person name="Khan S.A."/>
            <person name="Rahman M.S."/>
            <person name="Alam M."/>
            <person name="Yahiya A.S."/>
            <person name="Khan M.S."/>
            <person name="Azam M.S."/>
            <person name="Haque T."/>
            <person name="Lashkar M.Z.H."/>
            <person name="Akhand A.I."/>
            <person name="Morshed G."/>
            <person name="Roy S."/>
            <person name="Uddin K.S."/>
            <person name="Rabeya T."/>
            <person name="Hossain A.S."/>
            <person name="Chowdhury A."/>
            <person name="Snigdha A.R."/>
            <person name="Mortoza M.S."/>
            <person name="Matin S.A."/>
            <person name="Hoque S.M.E."/>
            <person name="Islam M.K."/>
            <person name="Roy D.K."/>
            <person name="Haider R."/>
            <person name="Moosa M.M."/>
            <person name="Elias S.M."/>
            <person name="Hasan A.M."/>
            <person name="Jahan S."/>
            <person name="Shafiuddin M."/>
            <person name="Mahmood N."/>
            <person name="Shommy N.S."/>
        </authorList>
    </citation>
    <scope>NUCLEOTIDE SEQUENCE [LARGE SCALE GENOMIC DNA]</scope>
    <source>
        <strain evidence="2">cv. O-4</strain>
    </source>
</reference>
<name>A0A1R3HAX2_9ROSI</name>